<reference evidence="1" key="1">
    <citation type="journal article" date="2020" name="mSystems">
        <title>Genome- and Community-Level Interaction Insights into Carbon Utilization and Element Cycling Functions of Hydrothermarchaeota in Hydrothermal Sediment.</title>
        <authorList>
            <person name="Zhou Z."/>
            <person name="Liu Y."/>
            <person name="Xu W."/>
            <person name="Pan J."/>
            <person name="Luo Z.H."/>
            <person name="Li M."/>
        </authorList>
    </citation>
    <scope>NUCLEOTIDE SEQUENCE [LARGE SCALE GENOMIC DNA]</scope>
    <source>
        <strain evidence="1">SpSt-210</strain>
    </source>
</reference>
<proteinExistence type="predicted"/>
<name>A0A831T9W5_9BACT</name>
<gene>
    <name evidence="1" type="ORF">ENP34_03415</name>
</gene>
<accession>A0A831T9W5</accession>
<sequence>MREESHSAPPTILLVSEDDGLTQHLAEALHWCRLVRLNDDAAIEWLEANSCDLCVLDRGRIEALMRIRLRRPGMPIVMVGELQPEHAGLAAVVPDERELVETVAQRMTQLLNRVAEGHSAELIALPAPGPEIPSQLLQPTYQNRLRVIGRQMDLHRLASLHLVEVPGGFVVRALSRASSDPRTLVFPDSDFPRLVAQSIASRGQRRRMRLGTPLLPTGYEDFLRALGRRLDLLHAASVTITELDEAIQVEGTKEIADADGKRRVPFRELLAVEDIGVLLGEAFRHRSFNAPTELDAS</sequence>
<comment type="caution">
    <text evidence="1">The sequence shown here is derived from an EMBL/GenBank/DDBJ whole genome shotgun (WGS) entry which is preliminary data.</text>
</comment>
<organism evidence="1">
    <name type="scientific">Thermorudis peleae</name>
    <dbReference type="NCBI Taxonomy" id="1382356"/>
    <lineage>
        <taxon>Bacteria</taxon>
        <taxon>Pseudomonadati</taxon>
        <taxon>Thermomicrobiota</taxon>
        <taxon>Thermomicrobia</taxon>
        <taxon>Thermomicrobia incertae sedis</taxon>
        <taxon>Thermorudis</taxon>
    </lineage>
</organism>
<protein>
    <submittedName>
        <fullName evidence="1">Uncharacterized protein</fullName>
    </submittedName>
</protein>
<dbReference type="EMBL" id="DSIY01000075">
    <property type="protein sequence ID" value="HEG90478.1"/>
    <property type="molecule type" value="Genomic_DNA"/>
</dbReference>
<dbReference type="AlphaFoldDB" id="A0A831T9W5"/>
<dbReference type="InterPro" id="IPR011006">
    <property type="entry name" value="CheY-like_superfamily"/>
</dbReference>
<evidence type="ECO:0000313" key="1">
    <source>
        <dbReference type="EMBL" id="HEG90478.1"/>
    </source>
</evidence>
<dbReference type="SUPFAM" id="SSF52172">
    <property type="entry name" value="CheY-like"/>
    <property type="match status" value="1"/>
</dbReference>